<dbReference type="AlphaFoldDB" id="A0A6S7GKX0"/>
<dbReference type="EMBL" id="CACRXK020001573">
    <property type="protein sequence ID" value="CAB3989936.1"/>
    <property type="molecule type" value="Genomic_DNA"/>
</dbReference>
<evidence type="ECO:0000313" key="1">
    <source>
        <dbReference type="EMBL" id="CAB3989936.1"/>
    </source>
</evidence>
<reference evidence="1" key="1">
    <citation type="submission" date="2020-04" db="EMBL/GenBank/DDBJ databases">
        <authorList>
            <person name="Alioto T."/>
            <person name="Alioto T."/>
            <person name="Gomez Garrido J."/>
        </authorList>
    </citation>
    <scope>NUCLEOTIDE SEQUENCE</scope>
    <source>
        <strain evidence="1">A484AB</strain>
    </source>
</reference>
<organism evidence="1 2">
    <name type="scientific">Paramuricea clavata</name>
    <name type="common">Red gorgonian</name>
    <name type="synonym">Violescent sea-whip</name>
    <dbReference type="NCBI Taxonomy" id="317549"/>
    <lineage>
        <taxon>Eukaryota</taxon>
        <taxon>Metazoa</taxon>
        <taxon>Cnidaria</taxon>
        <taxon>Anthozoa</taxon>
        <taxon>Octocorallia</taxon>
        <taxon>Malacalcyonacea</taxon>
        <taxon>Plexauridae</taxon>
        <taxon>Paramuricea</taxon>
    </lineage>
</organism>
<sequence length="202" mass="23568">MVDAAYLAKQHSEITEYDNAYIRKWGGYRRVTHIIDCEGYSTPRSKTFLPEVSIWCRQTGAILTYHIYMPDKRLFYEKHACVRYQIDNIHRLPITRCSDGRDIGMPGKYYSYDAVIANLRQIFMHADLIGYKGGTIERDLLSCLGYTGVNIELLECPRYEELLTKYGVTSHTCGRHLTGYKYHCSMHEVELFGRYLEEYGKC</sequence>
<gene>
    <name evidence="1" type="ORF">PACLA_8A015542</name>
</gene>
<dbReference type="OrthoDB" id="6783145at2759"/>
<dbReference type="Proteomes" id="UP001152795">
    <property type="component" value="Unassembled WGS sequence"/>
</dbReference>
<name>A0A6S7GKX0_PARCT</name>
<evidence type="ECO:0000313" key="2">
    <source>
        <dbReference type="Proteomes" id="UP001152795"/>
    </source>
</evidence>
<proteinExistence type="predicted"/>
<accession>A0A6S7GKX0</accession>
<protein>
    <submittedName>
        <fullName evidence="1">Uncharacterized protein</fullName>
    </submittedName>
</protein>
<comment type="caution">
    <text evidence="1">The sequence shown here is derived from an EMBL/GenBank/DDBJ whole genome shotgun (WGS) entry which is preliminary data.</text>
</comment>
<keyword evidence="2" id="KW-1185">Reference proteome</keyword>